<keyword evidence="2" id="KW-1185">Reference proteome</keyword>
<dbReference type="EMBL" id="JAPWTK010000002">
    <property type="protein sequence ID" value="KAJ8962924.1"/>
    <property type="molecule type" value="Genomic_DNA"/>
</dbReference>
<gene>
    <name evidence="1" type="ORF">NQ318_001335</name>
</gene>
<protein>
    <recommendedName>
        <fullName evidence="3">Tyr recombinase domain-containing protein</fullName>
    </recommendedName>
</protein>
<comment type="caution">
    <text evidence="1">The sequence shown here is derived from an EMBL/GenBank/DDBJ whole genome shotgun (WGS) entry which is preliminary data.</text>
</comment>
<dbReference type="PANTHER" id="PTHR35617:SF3">
    <property type="entry name" value="CORE-BINDING (CB) DOMAIN-CONTAINING PROTEIN"/>
    <property type="match status" value="1"/>
</dbReference>
<evidence type="ECO:0000313" key="1">
    <source>
        <dbReference type="EMBL" id="KAJ8962924.1"/>
    </source>
</evidence>
<dbReference type="Proteomes" id="UP001162162">
    <property type="component" value="Unassembled WGS sequence"/>
</dbReference>
<dbReference type="PANTHER" id="PTHR35617">
    <property type="entry name" value="PHAGE_INTEGRASE DOMAIN-CONTAINING PROTEIN"/>
    <property type="match status" value="1"/>
</dbReference>
<name>A0AAV8ZHZ6_9CUCU</name>
<dbReference type="AlphaFoldDB" id="A0AAV8ZHZ6"/>
<proteinExistence type="predicted"/>
<sequence length="276" mass="31616">MLIFASHITSKDNFRADKASRAKVTETEYSLHPKVYQDITQKLRTPKIDLFASYLNAKCKTFISWHPDPESSGRTSPPVAKPYPGGRSVIREACRRKHIPENAMELMIAALSLSTTKQYNSTFVKWWAFCQGQPDKIYQPTVQDILEVLTQEFQNGSTYSTTNTHRYEEIWDPHPALLMLEKLHPLDSLGLKKLTIKLILLLTLGTAHRVQTLSKIRLGNIRSTEQGVEVKITDIIKTSAPKRMQPKLILPFFKEKPEFCAATTLLHYMDSWIEQN</sequence>
<evidence type="ECO:0000313" key="2">
    <source>
        <dbReference type="Proteomes" id="UP001162162"/>
    </source>
</evidence>
<accession>A0AAV8ZHZ6</accession>
<organism evidence="1 2">
    <name type="scientific">Aromia moschata</name>
    <dbReference type="NCBI Taxonomy" id="1265417"/>
    <lineage>
        <taxon>Eukaryota</taxon>
        <taxon>Metazoa</taxon>
        <taxon>Ecdysozoa</taxon>
        <taxon>Arthropoda</taxon>
        <taxon>Hexapoda</taxon>
        <taxon>Insecta</taxon>
        <taxon>Pterygota</taxon>
        <taxon>Neoptera</taxon>
        <taxon>Endopterygota</taxon>
        <taxon>Coleoptera</taxon>
        <taxon>Polyphaga</taxon>
        <taxon>Cucujiformia</taxon>
        <taxon>Chrysomeloidea</taxon>
        <taxon>Cerambycidae</taxon>
        <taxon>Cerambycinae</taxon>
        <taxon>Callichromatini</taxon>
        <taxon>Aromia</taxon>
    </lineage>
</organism>
<evidence type="ECO:0008006" key="3">
    <source>
        <dbReference type="Google" id="ProtNLM"/>
    </source>
</evidence>
<reference evidence="1" key="1">
    <citation type="journal article" date="2023" name="Insect Mol. Biol.">
        <title>Genome sequencing provides insights into the evolution of gene families encoding plant cell wall-degrading enzymes in longhorned beetles.</title>
        <authorList>
            <person name="Shin N.R."/>
            <person name="Okamura Y."/>
            <person name="Kirsch R."/>
            <person name="Pauchet Y."/>
        </authorList>
    </citation>
    <scope>NUCLEOTIDE SEQUENCE</scope>
    <source>
        <strain evidence="1">AMC_N1</strain>
    </source>
</reference>